<evidence type="ECO:0000313" key="1">
    <source>
        <dbReference type="EMBL" id="OCB90030.1"/>
    </source>
</evidence>
<name>A0A9Q5N7Q1_SANBA</name>
<gene>
    <name evidence="1" type="ORF">A7U60_g2792</name>
</gene>
<comment type="caution">
    <text evidence="1">The sequence shown here is derived from an EMBL/GenBank/DDBJ whole genome shotgun (WGS) entry which is preliminary data.</text>
</comment>
<dbReference type="EMBL" id="LNZH02000143">
    <property type="protein sequence ID" value="OCB90030.1"/>
    <property type="molecule type" value="Genomic_DNA"/>
</dbReference>
<organism evidence="1 2">
    <name type="scientific">Sanghuangporus baumii</name>
    <name type="common">Phellinus baumii</name>
    <dbReference type="NCBI Taxonomy" id="108892"/>
    <lineage>
        <taxon>Eukaryota</taxon>
        <taxon>Fungi</taxon>
        <taxon>Dikarya</taxon>
        <taxon>Basidiomycota</taxon>
        <taxon>Agaricomycotina</taxon>
        <taxon>Agaricomycetes</taxon>
        <taxon>Hymenochaetales</taxon>
        <taxon>Hymenochaetaceae</taxon>
        <taxon>Sanghuangporus</taxon>
    </lineage>
</organism>
<sequence>MNHFKKVREQHKTRLQEPSQGNWNCRFPIQITEEIFKHFLTTFIVERYLRKQEIPMKGRMDRAQPFFRNLASSCYELYQVATPLLYEEIYLSSSDALASLAKAVTKYPHLQPMVRYLHYSNSMFRYGQIKVSHLDACNIERIHLACGNLTSLTVQRPRDNFPSSEGEIIRTTCLGAIGLENLTHLEIDLPQGMPFCTEPILSSGLKLPVLRDLIVNVGHCKTSPEHVDTHDVHEHLMQWPRMPALARLCIKNLHVMDGCFSFPEHSNNIHIIEFLGGDYSSVKTFFYRDIWRYVKSLESLVITATDVAADEHLPFKLCHFSGLTEPDPDDTHGQGLSGDATSRHECHDNVLVDDFADDVYEQDDSIDTFRNTFRNAFLSESRSENNLSSHGRQDHYSIQRLPSIIFLEILLLSNNHTSITDRRTSVQPHLCSLALVCKTWCLVVTPMLYKEVYLSSSAALSSFTAAVTRYWCLRPIVKTFQYYGIWFKSGRVEMSPTEIQNLEQVYRLCTNLSYRSIKRPPSKTLCCDRAALNAINLSASDVKKLTSLEVQLPEGMPCVSKLIFSGSMSLPSLRELILDVQHREWNRRTGKEHKLEWPYMPRLTRLCIKNWFVAHRRFNLPMLSDELRIVEFLGGSYLNVDDLFGTELRRYANTLESITVTAADIGDIFYHEVLLDDFISLTEICVPVFTFGVTTRFRFPGSLQRLIISGSPETAFKEPWRYCMEPFERRLTEFLEEECGVEYLSHLKHVRVMLDSPWMTYLQPIIKFSRAIKAARERGIKLDFGLIRNEERNPREISTEAEYERIAAHIAETSQKCFFPSAHRAARANHSLRSSRYRECDGLGPTLGSRV</sequence>
<dbReference type="Proteomes" id="UP000757232">
    <property type="component" value="Unassembled WGS sequence"/>
</dbReference>
<protein>
    <recommendedName>
        <fullName evidence="3">F-box domain-containing protein</fullName>
    </recommendedName>
</protein>
<keyword evidence="2" id="KW-1185">Reference proteome</keyword>
<accession>A0A9Q5N7Q1</accession>
<proteinExistence type="predicted"/>
<dbReference type="AlphaFoldDB" id="A0A9Q5N7Q1"/>
<dbReference type="OrthoDB" id="265795at2759"/>
<reference evidence="1" key="1">
    <citation type="submission" date="2016-06" db="EMBL/GenBank/DDBJ databases">
        <title>Draft Genome sequence of the fungus Inonotus baumii.</title>
        <authorList>
            <person name="Zhu H."/>
            <person name="Lin W."/>
        </authorList>
    </citation>
    <scope>NUCLEOTIDE SEQUENCE</scope>
    <source>
        <strain evidence="1">821</strain>
    </source>
</reference>
<evidence type="ECO:0008006" key="3">
    <source>
        <dbReference type="Google" id="ProtNLM"/>
    </source>
</evidence>
<evidence type="ECO:0000313" key="2">
    <source>
        <dbReference type="Proteomes" id="UP000757232"/>
    </source>
</evidence>